<dbReference type="PANTHER" id="PTHR30050">
    <property type="entry name" value="CHROMOSOMAL REPLICATION INITIATOR PROTEIN DNAA"/>
    <property type="match status" value="1"/>
</dbReference>
<sequence length="323" mass="38271">MELTAKISNYYENLRRENAEIQEKRLEEIYKKIPEIREIDGLIRDIALRASIEQIKNPNQDKSLEESEKIYNLKLKKMDFLEKMGYPRDYLSEIFTCKDCHDTGINEDNEKCHCLKKLIVSELYDMSSISYMLEKENFDKFDLNIFSEKVYEKYNMSPRENMRNILALSKNFIKTFDEKNDLNLLLWGPTGQGKTFLLNSIAAELINKDVIVIYQTAYEVLKTIEDRKFKNIDDDRYDLYFESDLLIVDDLGIEFVNSFTTSEIFNIINTRLLRGKKTLISTNLSPKELSETYTDRVFSRVFQKFVPISFFGPDLRWQGREKR</sequence>
<proteinExistence type="predicted"/>
<comment type="caution">
    <text evidence="2">The sequence shown here is derived from an EMBL/GenBank/DDBJ whole genome shotgun (WGS) entry which is preliminary data.</text>
</comment>
<reference evidence="2 3" key="1">
    <citation type="submission" date="2022-11" db="EMBL/GenBank/DDBJ databases">
        <title>The First Case of Preauricular Fistular Abscess Caused by Peptoniphilus grossensis.</title>
        <authorList>
            <person name="Byun J.-H."/>
        </authorList>
    </citation>
    <scope>NUCLEOTIDE SEQUENCE [LARGE SCALE GENOMIC DNA]</scope>
    <source>
        <strain evidence="2 3">GYB008</strain>
    </source>
</reference>
<keyword evidence="2" id="KW-0547">Nucleotide-binding</keyword>
<keyword evidence="2" id="KW-0067">ATP-binding</keyword>
<protein>
    <submittedName>
        <fullName evidence="2">ATP-binding protein</fullName>
    </submittedName>
</protein>
<dbReference type="CDD" id="cd00009">
    <property type="entry name" value="AAA"/>
    <property type="match status" value="1"/>
</dbReference>
<dbReference type="RefSeq" id="WP_332087265.1">
    <property type="nucleotide sequence ID" value="NZ_JARBCY010000033.1"/>
</dbReference>
<dbReference type="Proteomes" id="UP001328425">
    <property type="component" value="Unassembled WGS sequence"/>
</dbReference>
<feature type="domain" description="Chromosomal replication initiator protein DnaA ATPAse" evidence="1">
    <location>
        <begin position="183"/>
        <end position="301"/>
    </location>
</feature>
<dbReference type="EMBL" id="JARBCY010000033">
    <property type="protein sequence ID" value="MEF3318122.1"/>
    <property type="molecule type" value="Genomic_DNA"/>
</dbReference>
<dbReference type="InterPro" id="IPR013317">
    <property type="entry name" value="DnaA_dom"/>
</dbReference>
<organism evidence="2 3">
    <name type="scientific">Peptoniphilus grossensis</name>
    <dbReference type="NCBI Taxonomy" id="1465756"/>
    <lineage>
        <taxon>Bacteria</taxon>
        <taxon>Bacillati</taxon>
        <taxon>Bacillota</taxon>
        <taxon>Tissierellia</taxon>
        <taxon>Tissierellales</taxon>
        <taxon>Peptoniphilaceae</taxon>
        <taxon>Peptoniphilus</taxon>
    </lineage>
</organism>
<evidence type="ECO:0000259" key="1">
    <source>
        <dbReference type="Pfam" id="PF00308"/>
    </source>
</evidence>
<evidence type="ECO:0000313" key="2">
    <source>
        <dbReference type="EMBL" id="MEF3318122.1"/>
    </source>
</evidence>
<dbReference type="InterPro" id="IPR027417">
    <property type="entry name" value="P-loop_NTPase"/>
</dbReference>
<accession>A0ABU7XB26</accession>
<dbReference type="SUPFAM" id="SSF52540">
    <property type="entry name" value="P-loop containing nucleoside triphosphate hydrolases"/>
    <property type="match status" value="1"/>
</dbReference>
<dbReference type="GO" id="GO:0005524">
    <property type="term" value="F:ATP binding"/>
    <property type="evidence" value="ECO:0007669"/>
    <property type="project" value="UniProtKB-KW"/>
</dbReference>
<gene>
    <name evidence="2" type="ORF">PV361_05340</name>
</gene>
<dbReference type="Gene3D" id="3.40.50.300">
    <property type="entry name" value="P-loop containing nucleotide triphosphate hydrolases"/>
    <property type="match status" value="1"/>
</dbReference>
<evidence type="ECO:0000313" key="3">
    <source>
        <dbReference type="Proteomes" id="UP001328425"/>
    </source>
</evidence>
<name>A0ABU7XB26_9FIRM</name>
<dbReference type="PANTHER" id="PTHR30050:SF4">
    <property type="entry name" value="ATP-BINDING PROTEIN RV3427C IN INSERTION SEQUENCE-RELATED"/>
    <property type="match status" value="1"/>
</dbReference>
<dbReference type="NCBIfam" id="NF005304">
    <property type="entry name" value="PRK06835.1"/>
    <property type="match status" value="1"/>
</dbReference>
<keyword evidence="3" id="KW-1185">Reference proteome</keyword>
<dbReference type="Pfam" id="PF00308">
    <property type="entry name" value="Bac_DnaA"/>
    <property type="match status" value="1"/>
</dbReference>